<evidence type="ECO:0000313" key="7">
    <source>
        <dbReference type="Proteomes" id="UP000694864"/>
    </source>
</evidence>
<dbReference type="InterPro" id="IPR023278">
    <property type="entry name" value="Ethylene_insens-like_DNA-bd"/>
</dbReference>
<reference evidence="7" key="1">
    <citation type="journal article" date="2014" name="Nat. Commun.">
        <title>The emerging biofuel crop Camelina sativa retains a highly undifferentiated hexaploid genome structure.</title>
        <authorList>
            <person name="Kagale S."/>
            <person name="Koh C."/>
            <person name="Nixon J."/>
            <person name="Bollina V."/>
            <person name="Clarke W.E."/>
            <person name="Tuteja R."/>
            <person name="Spillane C."/>
            <person name="Robinson S.J."/>
            <person name="Links M.G."/>
            <person name="Clarke C."/>
            <person name="Higgins E.E."/>
            <person name="Huebert T."/>
            <person name="Sharpe A.G."/>
            <person name="Parkin I.A."/>
        </authorList>
    </citation>
    <scope>NUCLEOTIDE SEQUENCE [LARGE SCALE GENOMIC DNA]</scope>
    <source>
        <strain evidence="7">cv. DH55</strain>
    </source>
</reference>
<dbReference type="InterPro" id="IPR047091">
    <property type="entry name" value="EIN3-like_DNA-bd"/>
</dbReference>
<accession>A0ABM0XVN1</accession>
<comment type="subcellular location">
    <subcellularLocation>
        <location evidence="1">Nucleus</location>
    </subcellularLocation>
</comment>
<evidence type="ECO:0000256" key="3">
    <source>
        <dbReference type="ARBA" id="ARBA00022745"/>
    </source>
</evidence>
<evidence type="ECO:0000313" key="8">
    <source>
        <dbReference type="RefSeq" id="XP_010491666.1"/>
    </source>
</evidence>
<keyword evidence="7" id="KW-1185">Reference proteome</keyword>
<dbReference type="Gene3D" id="1.10.3180.10">
    <property type="entry name" value="DNA-binding domain of EIN3-like"/>
    <property type="match status" value="2"/>
</dbReference>
<feature type="domain" description="Ethylene insensitive 3-like DNA-binding" evidence="6">
    <location>
        <begin position="26"/>
        <end position="273"/>
    </location>
</feature>
<gene>
    <name evidence="8" type="primary">LOC104769210</name>
</gene>
<evidence type="ECO:0000256" key="4">
    <source>
        <dbReference type="ARBA" id="ARBA00023242"/>
    </source>
</evidence>
<dbReference type="GeneID" id="104769210"/>
<comment type="similarity">
    <text evidence="2">Belongs to the EIN3 family.</text>
</comment>
<dbReference type="Pfam" id="PF04873">
    <property type="entry name" value="EIN3_DNA-bd"/>
    <property type="match status" value="1"/>
</dbReference>
<feature type="region of interest" description="Disordered" evidence="5">
    <location>
        <begin position="1"/>
        <end position="24"/>
    </location>
</feature>
<protein>
    <submittedName>
        <fullName evidence="8">ETHYLENE INSENSITIVE 3-like 4 protein</fullName>
    </submittedName>
</protein>
<dbReference type="RefSeq" id="XP_010491666.1">
    <property type="nucleotide sequence ID" value="XM_010493364.2"/>
</dbReference>
<dbReference type="SUPFAM" id="SSF116768">
    <property type="entry name" value="DNA-binding domain of EIN3-like"/>
    <property type="match status" value="1"/>
</dbReference>
<dbReference type="InterPro" id="IPR006957">
    <property type="entry name" value="EIN3"/>
</dbReference>
<evidence type="ECO:0000256" key="2">
    <source>
        <dbReference type="ARBA" id="ARBA00009416"/>
    </source>
</evidence>
<name>A0ABM0XVN1_CAMSA</name>
<keyword evidence="3" id="KW-0936">Ethylene signaling pathway</keyword>
<keyword evidence="4" id="KW-0539">Nucleus</keyword>
<feature type="region of interest" description="Disordered" evidence="5">
    <location>
        <begin position="411"/>
        <end position="434"/>
    </location>
</feature>
<organism evidence="7 8">
    <name type="scientific">Camelina sativa</name>
    <name type="common">False flax</name>
    <name type="synonym">Myagrum sativum</name>
    <dbReference type="NCBI Taxonomy" id="90675"/>
    <lineage>
        <taxon>Eukaryota</taxon>
        <taxon>Viridiplantae</taxon>
        <taxon>Streptophyta</taxon>
        <taxon>Embryophyta</taxon>
        <taxon>Tracheophyta</taxon>
        <taxon>Spermatophyta</taxon>
        <taxon>Magnoliopsida</taxon>
        <taxon>eudicotyledons</taxon>
        <taxon>Gunneridae</taxon>
        <taxon>Pentapetalae</taxon>
        <taxon>rosids</taxon>
        <taxon>malvids</taxon>
        <taxon>Brassicales</taxon>
        <taxon>Brassicaceae</taxon>
        <taxon>Camelineae</taxon>
        <taxon>Camelina</taxon>
    </lineage>
</organism>
<dbReference type="PANTHER" id="PTHR33305">
    <property type="entry name" value="ETHYLENE INSENSITIVE 3-LIKE 2 PROTEIN"/>
    <property type="match status" value="1"/>
</dbReference>
<dbReference type="Proteomes" id="UP000694864">
    <property type="component" value="Chromosome 20"/>
</dbReference>
<dbReference type="PANTHER" id="PTHR33305:SF42">
    <property type="entry name" value="ETHYLENE INSENSITIVE 3-LIKE 4 PROTEIN-RELATED"/>
    <property type="match status" value="1"/>
</dbReference>
<sequence>MVEVEELEALSPTEDEEEEEEEISYDDLKRRMWKDRNLMEKLKQQKRHNNDIVSLTTHRAEASRRKKMARSQDSVLKYMMKIMEVCKAKGFVYGIVPEKGKPITGSSDSLRRWWKENVQFEQNAPDAITDYLTLAAAAAELIDKSSSSSSLLHMLQDLQDTTLGSLLSALMQHCMPPQRRFPLEKGIAPPWWPTGTELWWGEQGIAHEHGAPPYRKPHDLRKSWKVSVLAAVIKHMSPNLGRLRRLARQSKSLQDKMMARETDTWSRVLNQEEVLLNIKDLKISDDQDQESSGSKRKGEFMEPSMSVYTCQNSSCPKSDVSFGFGDKNSRTGHEIQCLYGSTQEPSQSMGVTTSTFETAPSIVTNTTSEDDYSEKSSAMDKRSDDDHSNNVNWMDYFWSERMQNELHYSRRVEDDDNDGTGTDLNQFTESDQSDNVNQSTFSVWDMGCEDKDIYMFDY</sequence>
<proteinExistence type="inferred from homology"/>
<evidence type="ECO:0000256" key="1">
    <source>
        <dbReference type="ARBA" id="ARBA00004123"/>
    </source>
</evidence>
<reference evidence="8" key="2">
    <citation type="submission" date="2025-08" db="UniProtKB">
        <authorList>
            <consortium name="RefSeq"/>
        </authorList>
    </citation>
    <scope>IDENTIFICATION</scope>
    <source>
        <tissue evidence="8">Leaf</tissue>
    </source>
</reference>
<feature type="compositionally biased region" description="Basic and acidic residues" evidence="5">
    <location>
        <begin position="373"/>
        <end position="386"/>
    </location>
</feature>
<evidence type="ECO:0000259" key="6">
    <source>
        <dbReference type="Pfam" id="PF04873"/>
    </source>
</evidence>
<evidence type="ECO:0000256" key="5">
    <source>
        <dbReference type="SAM" id="MobiDB-lite"/>
    </source>
</evidence>
<feature type="region of interest" description="Disordered" evidence="5">
    <location>
        <begin position="364"/>
        <end position="386"/>
    </location>
</feature>